<accession>A0A060Z7C7</accession>
<name>A0A060Z7C7_ONCMY</name>
<dbReference type="STRING" id="8022.A0A060Z7C7"/>
<evidence type="ECO:0000256" key="1">
    <source>
        <dbReference type="ARBA" id="ARBA00022737"/>
    </source>
</evidence>
<dbReference type="EMBL" id="FR932133">
    <property type="protein sequence ID" value="CDQ97624.1"/>
    <property type="molecule type" value="Genomic_DNA"/>
</dbReference>
<feature type="compositionally biased region" description="Basic and acidic residues" evidence="3">
    <location>
        <begin position="27"/>
        <end position="40"/>
    </location>
</feature>
<dbReference type="InterPro" id="IPR013783">
    <property type="entry name" value="Ig-like_fold"/>
</dbReference>
<protein>
    <recommendedName>
        <fullName evidence="4">MyBP-C tri-helix bundle domain-containing protein</fullName>
    </recommendedName>
</protein>
<dbReference type="Gene3D" id="2.60.40.10">
    <property type="entry name" value="Immunoglobulins"/>
    <property type="match status" value="1"/>
</dbReference>
<keyword evidence="2" id="KW-0393">Immunoglobulin domain</keyword>
<evidence type="ECO:0000256" key="2">
    <source>
        <dbReference type="ARBA" id="ARBA00023319"/>
    </source>
</evidence>
<reference evidence="5" key="1">
    <citation type="journal article" date="2014" name="Nat. Commun.">
        <title>The rainbow trout genome provides novel insights into evolution after whole-genome duplication in vertebrates.</title>
        <authorList>
            <person name="Berthelot C."/>
            <person name="Brunet F."/>
            <person name="Chalopin D."/>
            <person name="Juanchich A."/>
            <person name="Bernard M."/>
            <person name="Noel B."/>
            <person name="Bento P."/>
            <person name="Da Silva C."/>
            <person name="Labadie K."/>
            <person name="Alberti A."/>
            <person name="Aury J.M."/>
            <person name="Louis A."/>
            <person name="Dehais P."/>
            <person name="Bardou P."/>
            <person name="Montfort J."/>
            <person name="Klopp C."/>
            <person name="Cabau C."/>
            <person name="Gaspin C."/>
            <person name="Thorgaard G.H."/>
            <person name="Boussaha M."/>
            <person name="Quillet E."/>
            <person name="Guyomard R."/>
            <person name="Galiana D."/>
            <person name="Bobe J."/>
            <person name="Volff J.N."/>
            <person name="Genet C."/>
            <person name="Wincker P."/>
            <person name="Jaillon O."/>
            <person name="Roest Crollius H."/>
            <person name="Guiguen Y."/>
        </authorList>
    </citation>
    <scope>NUCLEOTIDE SEQUENCE [LARGE SCALE GENOMIC DNA]</scope>
</reference>
<gene>
    <name evidence="5" type="ORF">GSONMT00051770001</name>
</gene>
<dbReference type="SUPFAM" id="SSF48726">
    <property type="entry name" value="Immunoglobulin"/>
    <property type="match status" value="1"/>
</dbReference>
<dbReference type="AlphaFoldDB" id="A0A060Z7C7"/>
<organism evidence="5 6">
    <name type="scientific">Oncorhynchus mykiss</name>
    <name type="common">Rainbow trout</name>
    <name type="synonym">Salmo gairdneri</name>
    <dbReference type="NCBI Taxonomy" id="8022"/>
    <lineage>
        <taxon>Eukaryota</taxon>
        <taxon>Metazoa</taxon>
        <taxon>Chordata</taxon>
        <taxon>Craniata</taxon>
        <taxon>Vertebrata</taxon>
        <taxon>Euteleostomi</taxon>
        <taxon>Actinopterygii</taxon>
        <taxon>Neopterygii</taxon>
        <taxon>Teleostei</taxon>
        <taxon>Protacanthopterygii</taxon>
        <taxon>Salmoniformes</taxon>
        <taxon>Salmonidae</taxon>
        <taxon>Salmoninae</taxon>
        <taxon>Oncorhynchus</taxon>
    </lineage>
</organism>
<evidence type="ECO:0000259" key="4">
    <source>
        <dbReference type="Pfam" id="PF18362"/>
    </source>
</evidence>
<feature type="region of interest" description="Disordered" evidence="3">
    <location>
        <begin position="1"/>
        <end position="68"/>
    </location>
</feature>
<dbReference type="Proteomes" id="UP000193380">
    <property type="component" value="Unassembled WGS sequence"/>
</dbReference>
<reference evidence="5" key="2">
    <citation type="submission" date="2014-03" db="EMBL/GenBank/DDBJ databases">
        <authorList>
            <person name="Genoscope - CEA"/>
        </authorList>
    </citation>
    <scope>NUCLEOTIDE SEQUENCE</scope>
</reference>
<evidence type="ECO:0000313" key="6">
    <source>
        <dbReference type="Proteomes" id="UP000193380"/>
    </source>
</evidence>
<keyword evidence="1" id="KW-0677">Repeat</keyword>
<dbReference type="InterPro" id="IPR036179">
    <property type="entry name" value="Ig-like_dom_sf"/>
</dbReference>
<feature type="domain" description="MyBP-C tri-helix bundle" evidence="4">
    <location>
        <begin position="70"/>
        <end position="103"/>
    </location>
</feature>
<evidence type="ECO:0000256" key="3">
    <source>
        <dbReference type="SAM" id="MobiDB-lite"/>
    </source>
</evidence>
<dbReference type="InterPro" id="IPR040849">
    <property type="entry name" value="MyBP-C_THB"/>
</dbReference>
<evidence type="ECO:0000313" key="5">
    <source>
        <dbReference type="EMBL" id="CDQ97624.1"/>
    </source>
</evidence>
<feature type="non-terminal residue" evidence="5">
    <location>
        <position position="1"/>
    </location>
</feature>
<dbReference type="Pfam" id="PF18362">
    <property type="entry name" value="THB"/>
    <property type="match status" value="1"/>
</dbReference>
<proteinExistence type="predicted"/>
<sequence>CLSSKTLPIGYNRLATPSPPVTPHPEMMSKDRYKASDHAHPFPRAWPQPSHPPLVSCPREPKQDETPEVDVWEILKSARPDQYEKIAFEYGITDLRGLLKRLKKTKKEEKKSEAFAKKLDPAYQADKGGKIRLMVDLADPTVELKWYKNGQEIRPTPKYVKLFLLSPCVSLLYVSISSSHK</sequence>
<dbReference type="PaxDb" id="8022-A0A060Z7C7"/>